<name>A0A3S3TK68_9SPHI</name>
<proteinExistence type="predicted"/>
<dbReference type="Pfam" id="PF25837">
    <property type="entry name" value="Apionate_lact_N"/>
    <property type="match status" value="1"/>
</dbReference>
<feature type="domain" description="D-apionate lactonase N-terminal" evidence="1">
    <location>
        <begin position="10"/>
        <end position="234"/>
    </location>
</feature>
<organism evidence="3 4">
    <name type="scientific">Mucilaginibacter limnophilus</name>
    <dbReference type="NCBI Taxonomy" id="1932778"/>
    <lineage>
        <taxon>Bacteria</taxon>
        <taxon>Pseudomonadati</taxon>
        <taxon>Bacteroidota</taxon>
        <taxon>Sphingobacteriia</taxon>
        <taxon>Sphingobacteriales</taxon>
        <taxon>Sphingobacteriaceae</taxon>
        <taxon>Mucilaginibacter</taxon>
    </lineage>
</organism>
<protein>
    <submittedName>
        <fullName evidence="3">Uncharacterized protein</fullName>
    </submittedName>
</protein>
<dbReference type="InterPro" id="IPR058788">
    <property type="entry name" value="ApnL_N"/>
</dbReference>
<dbReference type="OrthoDB" id="931854at2"/>
<dbReference type="Pfam" id="PF25838">
    <property type="entry name" value="Apionate_lact_M"/>
    <property type="match status" value="1"/>
</dbReference>
<evidence type="ECO:0000313" key="4">
    <source>
        <dbReference type="Proteomes" id="UP000282759"/>
    </source>
</evidence>
<gene>
    <name evidence="3" type="ORF">EOD41_02980</name>
</gene>
<dbReference type="RefSeq" id="WP_127703284.1">
    <property type="nucleotide sequence ID" value="NZ_SACK01000001.1"/>
</dbReference>
<evidence type="ECO:0000259" key="2">
    <source>
        <dbReference type="Pfam" id="PF25838"/>
    </source>
</evidence>
<feature type="domain" description="D-apionate lactonase TIM barrel" evidence="2">
    <location>
        <begin position="261"/>
        <end position="543"/>
    </location>
</feature>
<evidence type="ECO:0000313" key="3">
    <source>
        <dbReference type="EMBL" id="RVU02918.1"/>
    </source>
</evidence>
<sequence length="642" mass="71222">MDALTDNILLNGTNTIAAKPLLLKAGKLTMQYQNGNLRYIKAADVEVIRMIYAAVRDENWGTVEPVVLAENIIQKDTSFSINLKVEYKALPIHYVADYAITGLECGKIIFDMKGTCVTPFRKNRIGFCILHPLATCEGKTCEITHADGNTVKYHFPKLVSPAQPFLNVAGMEWTPANNITAILKFSGDIFETEDQRNWTDASYKTYCTPLALPYPVWVSPGDVFKQQIELTVTGDFTDIDIDKTKHFIQINKNKKYLLPEIGVAAGPALDQLTNEELSLLKNLRFKHYRIDVKVGSTGWREKLISQAQEAVLLQLPLFIALHVNLQFAIEDIDALYNDVKSAGAEVNQVLLFQTGRKTTDNELLHRILPVIRERFPLVNIGAGTDAYFAELNRQPVYAKNIDFVNFSINPQVHAFDNPSLIETLDAQTAVLAKAKTLFPGKHISVSPVTLKPRFNPNAAADSSVICDTDDTIDARQGSLFVAGWTLGSIAALAKGGAQNITFYETYGAKGFFASLNQAEQEVAPFMPGYQFPMLLMFKLLSQFSGKVHCKEVVNDNPLDLSALVLCADNNKELIVLANHTDEVLSIGIKSDKSYSVKQLTAELLKQDNWFYEWNNQSISTTAATKNIVSVDLEPMAVAILAN</sequence>
<evidence type="ECO:0000259" key="1">
    <source>
        <dbReference type="Pfam" id="PF25837"/>
    </source>
</evidence>
<keyword evidence="4" id="KW-1185">Reference proteome</keyword>
<reference evidence="3 4" key="1">
    <citation type="submission" date="2019-01" db="EMBL/GenBank/DDBJ databases">
        <authorList>
            <person name="Chen W.-M."/>
        </authorList>
    </citation>
    <scope>NUCLEOTIDE SEQUENCE [LARGE SCALE GENOMIC DNA]</scope>
    <source>
        <strain evidence="3 4">YBJ-36</strain>
    </source>
</reference>
<accession>A0A3S3TK68</accession>
<dbReference type="Proteomes" id="UP000282759">
    <property type="component" value="Unassembled WGS sequence"/>
</dbReference>
<dbReference type="EMBL" id="SACK01000001">
    <property type="protein sequence ID" value="RVU02918.1"/>
    <property type="molecule type" value="Genomic_DNA"/>
</dbReference>
<comment type="caution">
    <text evidence="3">The sequence shown here is derived from an EMBL/GenBank/DDBJ whole genome shotgun (WGS) entry which is preliminary data.</text>
</comment>
<dbReference type="AlphaFoldDB" id="A0A3S3TK68"/>
<dbReference type="InterPro" id="IPR058787">
    <property type="entry name" value="ApnL_M"/>
</dbReference>